<sequence>MSPLYCNTILGCLNARDFINNGIHRDRVSTFRLGPISISHEGGTQRPIQVSVAVETKHTIDTKSLDDQTLQAPSALSRYRM</sequence>
<dbReference type="EMBL" id="LVVM01001587">
    <property type="protein sequence ID" value="OJA18190.1"/>
    <property type="molecule type" value="Genomic_DNA"/>
</dbReference>
<comment type="caution">
    <text evidence="1">The sequence shown here is derived from an EMBL/GenBank/DDBJ whole genome shotgun (WGS) entry which is preliminary data.</text>
</comment>
<evidence type="ECO:0000313" key="1">
    <source>
        <dbReference type="EMBL" id="OJA18190.1"/>
    </source>
</evidence>
<reference evidence="1 2" key="1">
    <citation type="submission" date="2016-03" db="EMBL/GenBank/DDBJ databases">
        <title>Comparative genomics of the ectomycorrhizal sister species Rhizopogon vinicolor and Rhizopogon vesiculosus (Basidiomycota: Boletales) reveals a divergence of the mating type B locus.</title>
        <authorList>
            <person name="Mujic A.B."/>
            <person name="Kuo A."/>
            <person name="Tritt A."/>
            <person name="Lipzen A."/>
            <person name="Chen C."/>
            <person name="Johnson J."/>
            <person name="Sharma A."/>
            <person name="Barry K."/>
            <person name="Grigoriev I.V."/>
            <person name="Spatafora J.W."/>
        </authorList>
    </citation>
    <scope>NUCLEOTIDE SEQUENCE [LARGE SCALE GENOMIC DNA]</scope>
    <source>
        <strain evidence="1 2">AM-OR11-056</strain>
    </source>
</reference>
<proteinExistence type="predicted"/>
<dbReference type="OrthoDB" id="2677454at2759"/>
<dbReference type="AlphaFoldDB" id="A0A1J8Q960"/>
<gene>
    <name evidence="1" type="ORF">AZE42_07266</name>
</gene>
<organism evidence="1 2">
    <name type="scientific">Rhizopogon vesiculosus</name>
    <dbReference type="NCBI Taxonomy" id="180088"/>
    <lineage>
        <taxon>Eukaryota</taxon>
        <taxon>Fungi</taxon>
        <taxon>Dikarya</taxon>
        <taxon>Basidiomycota</taxon>
        <taxon>Agaricomycotina</taxon>
        <taxon>Agaricomycetes</taxon>
        <taxon>Agaricomycetidae</taxon>
        <taxon>Boletales</taxon>
        <taxon>Suillineae</taxon>
        <taxon>Rhizopogonaceae</taxon>
        <taxon>Rhizopogon</taxon>
    </lineage>
</organism>
<accession>A0A1J8Q960</accession>
<keyword evidence="2" id="KW-1185">Reference proteome</keyword>
<evidence type="ECO:0000313" key="2">
    <source>
        <dbReference type="Proteomes" id="UP000183567"/>
    </source>
</evidence>
<name>A0A1J8Q960_9AGAM</name>
<protein>
    <submittedName>
        <fullName evidence="1">Uncharacterized protein</fullName>
    </submittedName>
</protein>
<dbReference type="Proteomes" id="UP000183567">
    <property type="component" value="Unassembled WGS sequence"/>
</dbReference>